<proteinExistence type="predicted"/>
<evidence type="ECO:0000313" key="2">
    <source>
        <dbReference type="EMBL" id="KAK7478543.1"/>
    </source>
</evidence>
<comment type="caution">
    <text evidence="2">The sequence shown here is derived from an EMBL/GenBank/DDBJ whole genome shotgun (WGS) entry which is preliminary data.</text>
</comment>
<accession>A0ABD0JVF9</accession>
<feature type="coiled-coil region" evidence="1">
    <location>
        <begin position="95"/>
        <end position="122"/>
    </location>
</feature>
<protein>
    <submittedName>
        <fullName evidence="2">Uncharacterized protein</fullName>
    </submittedName>
</protein>
<reference evidence="2 3" key="1">
    <citation type="journal article" date="2023" name="Sci. Data">
        <title>Genome assembly of the Korean intertidal mud-creeper Batillaria attramentaria.</title>
        <authorList>
            <person name="Patra A.K."/>
            <person name="Ho P.T."/>
            <person name="Jun S."/>
            <person name="Lee S.J."/>
            <person name="Kim Y."/>
            <person name="Won Y.J."/>
        </authorList>
    </citation>
    <scope>NUCLEOTIDE SEQUENCE [LARGE SCALE GENOMIC DNA]</scope>
    <source>
        <strain evidence="2">Wonlab-2016</strain>
    </source>
</reference>
<dbReference type="AlphaFoldDB" id="A0ABD0JVF9"/>
<name>A0ABD0JVF9_9CAEN</name>
<keyword evidence="3" id="KW-1185">Reference proteome</keyword>
<sequence length="225" mass="25848">MEERLQADMARMETQFQTRLQQEVQLRLELTQDQTILKGEIRQIETEMRSAVNQSTPEVNQLRSDVSELKTLTTEITRSQTQLRSQINQRITQLQDQTKHEIEQLLTRLQSQQRNCEESSTRTKSSLEMQERMHARMMAETQTAVAAQTRAEIVTLMGEIRTLDHEITEINMQLRNQTSQGPRPTEVLTQNFRQQDTDREETMSVITVVNASSSGSSGTTSHAPS</sequence>
<dbReference type="EMBL" id="JACVVK020000323">
    <property type="protein sequence ID" value="KAK7478543.1"/>
    <property type="molecule type" value="Genomic_DNA"/>
</dbReference>
<dbReference type="Proteomes" id="UP001519460">
    <property type="component" value="Unassembled WGS sequence"/>
</dbReference>
<gene>
    <name evidence="2" type="ORF">BaRGS_00030215</name>
</gene>
<evidence type="ECO:0000256" key="1">
    <source>
        <dbReference type="SAM" id="Coils"/>
    </source>
</evidence>
<evidence type="ECO:0000313" key="3">
    <source>
        <dbReference type="Proteomes" id="UP001519460"/>
    </source>
</evidence>
<keyword evidence="1" id="KW-0175">Coiled coil</keyword>
<organism evidence="2 3">
    <name type="scientific">Batillaria attramentaria</name>
    <dbReference type="NCBI Taxonomy" id="370345"/>
    <lineage>
        <taxon>Eukaryota</taxon>
        <taxon>Metazoa</taxon>
        <taxon>Spiralia</taxon>
        <taxon>Lophotrochozoa</taxon>
        <taxon>Mollusca</taxon>
        <taxon>Gastropoda</taxon>
        <taxon>Caenogastropoda</taxon>
        <taxon>Sorbeoconcha</taxon>
        <taxon>Cerithioidea</taxon>
        <taxon>Batillariidae</taxon>
        <taxon>Batillaria</taxon>
    </lineage>
</organism>